<dbReference type="InterPro" id="IPR035069">
    <property type="entry name" value="TTHA1013/TTHA0281-like"/>
</dbReference>
<evidence type="ECO:0000313" key="3">
    <source>
        <dbReference type="Proteomes" id="UP000430975"/>
    </source>
</evidence>
<proteinExistence type="predicted"/>
<gene>
    <name evidence="2" type="ORF">GIY09_10905</name>
</gene>
<dbReference type="Gene3D" id="3.30.160.250">
    <property type="match status" value="1"/>
</dbReference>
<protein>
    <submittedName>
        <fullName evidence="2">Type II toxin-antitoxin system HicB family antitoxin</fullName>
    </submittedName>
</protein>
<sequence length="128" mass="14317">MIKIYPAIFEQDAVGFGIYFPDVDGAETQGETVEEGLEMASDALGIQLAWHVEKQIPLPNMSHINDLAINKETQFVTLVSVNLLDYLQDSVPDKKTIKIPHWLNVRATKAGINFSKTMTEALMEKLQV</sequence>
<dbReference type="AlphaFoldDB" id="A0A6I2GKH5"/>
<dbReference type="Proteomes" id="UP000430975">
    <property type="component" value="Unassembled WGS sequence"/>
</dbReference>
<dbReference type="Pfam" id="PF15919">
    <property type="entry name" value="HicB_lk_antitox"/>
    <property type="match status" value="1"/>
</dbReference>
<evidence type="ECO:0000259" key="1">
    <source>
        <dbReference type="Pfam" id="PF15919"/>
    </source>
</evidence>
<accession>A0A6I2GKH5</accession>
<feature type="domain" description="HicB-like antitoxin of toxin-antitoxin system" evidence="1">
    <location>
        <begin position="5"/>
        <end position="101"/>
    </location>
</feature>
<name>A0A6I2GKH5_9LACT</name>
<organism evidence="2 3">
    <name type="scientific">Fundicoccus ignavus</name>
    <dbReference type="NCBI Taxonomy" id="2664442"/>
    <lineage>
        <taxon>Bacteria</taxon>
        <taxon>Bacillati</taxon>
        <taxon>Bacillota</taxon>
        <taxon>Bacilli</taxon>
        <taxon>Lactobacillales</taxon>
        <taxon>Aerococcaceae</taxon>
        <taxon>Fundicoccus</taxon>
    </lineage>
</organism>
<dbReference type="InterPro" id="IPR031807">
    <property type="entry name" value="HicB-like"/>
</dbReference>
<keyword evidence="3" id="KW-1185">Reference proteome</keyword>
<reference evidence="2 3" key="1">
    <citation type="submission" date="2019-11" db="EMBL/GenBank/DDBJ databases">
        <title>Characterisation of Fundicoccus ignavus gen. nov. sp. nov., a novel genus of the family Aerococcaceae isolated from bulk tank milk.</title>
        <authorList>
            <person name="Siebert A."/>
            <person name="Huptas C."/>
            <person name="Wenning M."/>
            <person name="Scherer S."/>
            <person name="Doll E.V."/>
        </authorList>
    </citation>
    <scope>NUCLEOTIDE SEQUENCE [LARGE SCALE GENOMIC DNA]</scope>
    <source>
        <strain evidence="2 3">WS4759</strain>
    </source>
</reference>
<comment type="caution">
    <text evidence="2">The sequence shown here is derived from an EMBL/GenBank/DDBJ whole genome shotgun (WGS) entry which is preliminary data.</text>
</comment>
<dbReference type="EMBL" id="WJQS01000012">
    <property type="protein sequence ID" value="MRI86352.1"/>
    <property type="molecule type" value="Genomic_DNA"/>
</dbReference>
<dbReference type="RefSeq" id="WP_153864030.1">
    <property type="nucleotide sequence ID" value="NZ_WJQS01000012.1"/>
</dbReference>
<evidence type="ECO:0000313" key="2">
    <source>
        <dbReference type="EMBL" id="MRI86352.1"/>
    </source>
</evidence>
<dbReference type="SUPFAM" id="SSF143100">
    <property type="entry name" value="TTHA1013/TTHA0281-like"/>
    <property type="match status" value="1"/>
</dbReference>